<dbReference type="AlphaFoldDB" id="A0A4Y2VDP4"/>
<evidence type="ECO:0000313" key="1">
    <source>
        <dbReference type="EMBL" id="GBO22682.1"/>
    </source>
</evidence>
<sequence>METKTSGYDLDATISPSQCRTKAHAFPNMMRELKKCRVRRAVAVTDDDLKGMTVSYDLTPLNSRAATGNGEQNCRVKYDEGAKNAVSCAVFTLSR</sequence>
<keyword evidence="2" id="KW-1185">Reference proteome</keyword>
<name>A0A4Y2VDP4_ARAVE</name>
<dbReference type="EMBL" id="BGPR01045751">
    <property type="protein sequence ID" value="GBO22682.1"/>
    <property type="molecule type" value="Genomic_DNA"/>
</dbReference>
<gene>
    <name evidence="1" type="ORF">AVEN_200876_1</name>
</gene>
<comment type="caution">
    <text evidence="1">The sequence shown here is derived from an EMBL/GenBank/DDBJ whole genome shotgun (WGS) entry which is preliminary data.</text>
</comment>
<accession>A0A4Y2VDP4</accession>
<proteinExistence type="predicted"/>
<reference evidence="1 2" key="1">
    <citation type="journal article" date="2019" name="Sci. Rep.">
        <title>Orb-weaving spider Araneus ventricosus genome elucidates the spidroin gene catalogue.</title>
        <authorList>
            <person name="Kono N."/>
            <person name="Nakamura H."/>
            <person name="Ohtoshi R."/>
            <person name="Moran D.A.P."/>
            <person name="Shinohara A."/>
            <person name="Yoshida Y."/>
            <person name="Fujiwara M."/>
            <person name="Mori M."/>
            <person name="Tomita M."/>
            <person name="Arakawa K."/>
        </authorList>
    </citation>
    <scope>NUCLEOTIDE SEQUENCE [LARGE SCALE GENOMIC DNA]</scope>
</reference>
<protein>
    <submittedName>
        <fullName evidence="1">Uncharacterized protein</fullName>
    </submittedName>
</protein>
<evidence type="ECO:0000313" key="2">
    <source>
        <dbReference type="Proteomes" id="UP000499080"/>
    </source>
</evidence>
<dbReference type="Proteomes" id="UP000499080">
    <property type="component" value="Unassembled WGS sequence"/>
</dbReference>
<organism evidence="1 2">
    <name type="scientific">Araneus ventricosus</name>
    <name type="common">Orbweaver spider</name>
    <name type="synonym">Epeira ventricosa</name>
    <dbReference type="NCBI Taxonomy" id="182803"/>
    <lineage>
        <taxon>Eukaryota</taxon>
        <taxon>Metazoa</taxon>
        <taxon>Ecdysozoa</taxon>
        <taxon>Arthropoda</taxon>
        <taxon>Chelicerata</taxon>
        <taxon>Arachnida</taxon>
        <taxon>Araneae</taxon>
        <taxon>Araneomorphae</taxon>
        <taxon>Entelegynae</taxon>
        <taxon>Araneoidea</taxon>
        <taxon>Araneidae</taxon>
        <taxon>Araneus</taxon>
    </lineage>
</organism>